<proteinExistence type="predicted"/>
<accession>A0A9X2G7G1</accession>
<organism evidence="2 3">
    <name type="scientific">Nonomuraea thailandensis</name>
    <dbReference type="NCBI Taxonomy" id="1188745"/>
    <lineage>
        <taxon>Bacteria</taxon>
        <taxon>Bacillati</taxon>
        <taxon>Actinomycetota</taxon>
        <taxon>Actinomycetes</taxon>
        <taxon>Streptosporangiales</taxon>
        <taxon>Streptosporangiaceae</taxon>
        <taxon>Nonomuraea</taxon>
    </lineage>
</organism>
<name>A0A9X2G7G1_9ACTN</name>
<gene>
    <name evidence="2" type="ORF">HD597_000681</name>
</gene>
<keyword evidence="3" id="KW-1185">Reference proteome</keyword>
<evidence type="ECO:0000313" key="3">
    <source>
        <dbReference type="Proteomes" id="UP001139648"/>
    </source>
</evidence>
<sequence length="193" mass="21057">MLGAVRDLNRLEPAGECAQAALEAISAAAPGWVERVLEVSGWAERYRARVDSWRLPASVAKHEQLAIAYGADGYALVSAVYAPFSPAWLRELPAVQALRIMLVQNYTRTTGSRRREVVKRRESFNDGGEGLPPGSIRLASPHDMDGRWTAKGDDFFWCGFKVHISETCHDLPAPDESAPGTQPGNSVPTTPLT</sequence>
<dbReference type="Proteomes" id="UP001139648">
    <property type="component" value="Unassembled WGS sequence"/>
</dbReference>
<feature type="compositionally biased region" description="Polar residues" evidence="1">
    <location>
        <begin position="179"/>
        <end position="193"/>
    </location>
</feature>
<dbReference type="AlphaFoldDB" id="A0A9X2G7G1"/>
<reference evidence="2" key="1">
    <citation type="submission" date="2022-06" db="EMBL/GenBank/DDBJ databases">
        <title>Sequencing the genomes of 1000 actinobacteria strains.</title>
        <authorList>
            <person name="Klenk H.-P."/>
        </authorList>
    </citation>
    <scope>NUCLEOTIDE SEQUENCE</scope>
    <source>
        <strain evidence="2">DSM 46694</strain>
    </source>
</reference>
<evidence type="ECO:0000313" key="2">
    <source>
        <dbReference type="EMBL" id="MCP2353661.1"/>
    </source>
</evidence>
<comment type="caution">
    <text evidence="2">The sequence shown here is derived from an EMBL/GenBank/DDBJ whole genome shotgun (WGS) entry which is preliminary data.</text>
</comment>
<dbReference type="EMBL" id="JAMZEB010000001">
    <property type="protein sequence ID" value="MCP2353661.1"/>
    <property type="molecule type" value="Genomic_DNA"/>
</dbReference>
<evidence type="ECO:0000256" key="1">
    <source>
        <dbReference type="SAM" id="MobiDB-lite"/>
    </source>
</evidence>
<feature type="region of interest" description="Disordered" evidence="1">
    <location>
        <begin position="171"/>
        <end position="193"/>
    </location>
</feature>
<dbReference type="RefSeq" id="WP_253740188.1">
    <property type="nucleotide sequence ID" value="NZ_JAMZEB010000001.1"/>
</dbReference>
<protein>
    <submittedName>
        <fullName evidence="2">Uncharacterized protein</fullName>
    </submittedName>
</protein>